<feature type="domain" description="Nudix hydrolase" evidence="2">
    <location>
        <begin position="28"/>
        <end position="178"/>
    </location>
</feature>
<accession>A0A1H9ZPI7</accession>
<dbReference type="InterPro" id="IPR020084">
    <property type="entry name" value="NUDIX_hydrolase_CS"/>
</dbReference>
<dbReference type="EMBL" id="FOHN01000004">
    <property type="protein sequence ID" value="SES83490.1"/>
    <property type="molecule type" value="Genomic_DNA"/>
</dbReference>
<proteinExistence type="predicted"/>
<dbReference type="Proteomes" id="UP000199800">
    <property type="component" value="Unassembled WGS sequence"/>
</dbReference>
<dbReference type="Pfam" id="PF00293">
    <property type="entry name" value="NUDIX"/>
    <property type="match status" value="1"/>
</dbReference>
<dbReference type="SUPFAM" id="SSF55811">
    <property type="entry name" value="Nudix"/>
    <property type="match status" value="1"/>
</dbReference>
<evidence type="ECO:0000259" key="2">
    <source>
        <dbReference type="PROSITE" id="PS51462"/>
    </source>
</evidence>
<dbReference type="PROSITE" id="PS51462">
    <property type="entry name" value="NUDIX"/>
    <property type="match status" value="1"/>
</dbReference>
<dbReference type="Gene3D" id="3.90.79.10">
    <property type="entry name" value="Nucleoside Triphosphate Pyrophosphohydrolase"/>
    <property type="match status" value="1"/>
</dbReference>
<name>A0A1H9ZPI7_9FIRM</name>
<dbReference type="GO" id="GO:0009240">
    <property type="term" value="P:isopentenyl diphosphate biosynthetic process"/>
    <property type="evidence" value="ECO:0007669"/>
    <property type="project" value="TreeGrafter"/>
</dbReference>
<organism evidence="3 4">
    <name type="scientific">[Clostridium] polysaccharolyticum</name>
    <dbReference type="NCBI Taxonomy" id="29364"/>
    <lineage>
        <taxon>Bacteria</taxon>
        <taxon>Bacillati</taxon>
        <taxon>Bacillota</taxon>
        <taxon>Clostridia</taxon>
        <taxon>Lachnospirales</taxon>
        <taxon>Lachnospiraceae</taxon>
    </lineage>
</organism>
<dbReference type="InterPro" id="IPR000086">
    <property type="entry name" value="NUDIX_hydrolase_dom"/>
</dbReference>
<dbReference type="PROSITE" id="PS00893">
    <property type="entry name" value="NUDIX_BOX"/>
    <property type="match status" value="1"/>
</dbReference>
<sequence>MEYFELLNADGTKMGKVKERNLVHQDGDWHGGSHIWVVRKKDEPKEAESKYEVLLQKRKKDKDSFPGCYDVSCAGHMDKGETFLSTALRELLEELNLSVTQDQITFLFSQRVEGEYVFHGRPFVNREVNYVYLLNLEVALDNVKYQEEEIEELVWMDLDRLCFHIENRNPKFCIWQEEMKGLYDYLTKMDVKLE</sequence>
<dbReference type="RefSeq" id="WP_092476526.1">
    <property type="nucleotide sequence ID" value="NZ_FOHN01000004.1"/>
</dbReference>
<evidence type="ECO:0000313" key="4">
    <source>
        <dbReference type="Proteomes" id="UP000199800"/>
    </source>
</evidence>
<keyword evidence="4" id="KW-1185">Reference proteome</keyword>
<dbReference type="AlphaFoldDB" id="A0A1H9ZPI7"/>
<dbReference type="GO" id="GO:0016787">
    <property type="term" value="F:hydrolase activity"/>
    <property type="evidence" value="ECO:0007669"/>
    <property type="project" value="UniProtKB-KW"/>
</dbReference>
<dbReference type="InterPro" id="IPR015797">
    <property type="entry name" value="NUDIX_hydrolase-like_dom_sf"/>
</dbReference>
<reference evidence="3 4" key="1">
    <citation type="submission" date="2016-10" db="EMBL/GenBank/DDBJ databases">
        <authorList>
            <person name="de Groot N.N."/>
        </authorList>
    </citation>
    <scope>NUCLEOTIDE SEQUENCE [LARGE SCALE GENOMIC DNA]</scope>
    <source>
        <strain evidence="3 4">DSM 1801</strain>
    </source>
</reference>
<protein>
    <submittedName>
        <fullName evidence="3">NUDIX domain-containing protein</fullName>
    </submittedName>
</protein>
<dbReference type="PANTHER" id="PTHR10885:SF20">
    <property type="entry name" value="NUDIX HYDROLASE DOMAIN-CONTAINING PROTEIN"/>
    <property type="match status" value="1"/>
</dbReference>
<gene>
    <name evidence="3" type="ORF">SAMN04487772_10437</name>
</gene>
<keyword evidence="1" id="KW-0378">Hydrolase</keyword>
<dbReference type="GO" id="GO:0005737">
    <property type="term" value="C:cytoplasm"/>
    <property type="evidence" value="ECO:0007669"/>
    <property type="project" value="TreeGrafter"/>
</dbReference>
<dbReference type="STRING" id="29364.SAMN04487772_10437"/>
<dbReference type="PANTHER" id="PTHR10885">
    <property type="entry name" value="ISOPENTENYL-DIPHOSPHATE DELTA-ISOMERASE"/>
    <property type="match status" value="1"/>
</dbReference>
<dbReference type="CDD" id="cd04692">
    <property type="entry name" value="NUDIX_Hydrolase"/>
    <property type="match status" value="1"/>
</dbReference>
<evidence type="ECO:0000313" key="3">
    <source>
        <dbReference type="EMBL" id="SES83490.1"/>
    </source>
</evidence>
<evidence type="ECO:0000256" key="1">
    <source>
        <dbReference type="ARBA" id="ARBA00022801"/>
    </source>
</evidence>
<dbReference type="GO" id="GO:0004452">
    <property type="term" value="F:isopentenyl-diphosphate delta-isomerase activity"/>
    <property type="evidence" value="ECO:0007669"/>
    <property type="project" value="TreeGrafter"/>
</dbReference>
<dbReference type="OrthoDB" id="9804563at2"/>